<evidence type="ECO:0000259" key="2">
    <source>
        <dbReference type="PROSITE" id="PS51208"/>
    </source>
</evidence>
<dbReference type="EMBL" id="JAVRHL010000001">
    <property type="protein sequence ID" value="MDT0681947.1"/>
    <property type="molecule type" value="Genomic_DNA"/>
</dbReference>
<dbReference type="InterPro" id="IPR005546">
    <property type="entry name" value="Autotransporte_beta"/>
</dbReference>
<comment type="caution">
    <text evidence="3">The sequence shown here is derived from an EMBL/GenBank/DDBJ whole genome shotgun (WGS) entry which is preliminary data.</text>
</comment>
<feature type="domain" description="Autotransporter" evidence="2">
    <location>
        <begin position="2378"/>
        <end position="2688"/>
    </location>
</feature>
<feature type="region of interest" description="Disordered" evidence="1">
    <location>
        <begin position="289"/>
        <end position="310"/>
    </location>
</feature>
<evidence type="ECO:0000256" key="1">
    <source>
        <dbReference type="SAM" id="MobiDB-lite"/>
    </source>
</evidence>
<feature type="compositionally biased region" description="Polar residues" evidence="1">
    <location>
        <begin position="72"/>
        <end position="91"/>
    </location>
</feature>
<protein>
    <recommendedName>
        <fullName evidence="2">Autotransporter domain-containing protein</fullName>
    </recommendedName>
</protein>
<organism evidence="3 4">
    <name type="scientific">Tropicimonas omnivorans</name>
    <dbReference type="NCBI Taxonomy" id="3075590"/>
    <lineage>
        <taxon>Bacteria</taxon>
        <taxon>Pseudomonadati</taxon>
        <taxon>Pseudomonadota</taxon>
        <taxon>Alphaproteobacteria</taxon>
        <taxon>Rhodobacterales</taxon>
        <taxon>Roseobacteraceae</taxon>
        <taxon>Tropicimonas</taxon>
    </lineage>
</organism>
<accession>A0ABU3DE37</accession>
<evidence type="ECO:0000313" key="3">
    <source>
        <dbReference type="EMBL" id="MDT0681947.1"/>
    </source>
</evidence>
<dbReference type="RefSeq" id="WP_311689696.1">
    <property type="nucleotide sequence ID" value="NZ_JAVRHL010000001.1"/>
</dbReference>
<sequence>MVCQSSSPARPVVRFDLVLHGNPRTFLSTTALAAALTLLMGAGGAEAQLYWYPGGQGTTEGGDGNWSQAEQNWNGADDGNGTQQGWQNDSPGTFGGTPGTVTVTEGVSVGTLTFEADGYTVTGGAEKITGFSKDPASITFAGTKEAAVTFDSAFDTTGNPNAVSIEDGADANNTVVFTGQNAIGAGVVVQNSGTLDTSGRTEASQIIVEATGSVTASGTGANTEDGNGTGIVSNVTNRGAFVANGPLDVVGNFTTADAGTLDVGSDMDVSGAFNHGSSSTLEVGDEENLTVGDLGVGPGGGPGPGSKSTINVADGGSLSSEGGANGIGYANVRNFSELNVRGNTSFGYYQVFQGGELRVENLGTAAAYSGGVNAGSGVEGAQGVNFDANGGTITVLEGGELVATSNSIGATFVRSNGALDSTGRIVSGITNFGVLTAEGTGTISGDGIIAGIEGNVRNIGSLVLSEDLEIEGNVTNTVVERENDPDFVGSIDLGSSALVISGTLTQSSSETITIDDGESLTAGSVNIASGSSIDVAGALRTDTTPNEFEDGANGTIQLSGSLSVQEDGTVETGSLTFNDGASLTNDGTVTVGTLTNNSDGLTLGGNGTYDIGTFDNQGDLNVTTDVDLGDALSNSDLIEIDAGATLSAGTINNLGAGTIEVEGTLFGTGNTIDNSGTINVYGGGTLQDNGAINNDADGVVTFDNSADAGAGTPGDAMTLSADLNDDDEDEDVVTNSGTLTVEGNGDAATDLTVTSNLVNTADDAGTIEDDRGSVTISEGSVVVFEDAGETLSVTNAGDFTLANDDDSGTTAATELEVETFTNAEGGVLTVEDELDGGGASTFTLDANLVNEAGATANLSGIIGGNTYAGDITNDGTIDDNGDLTVNGTVTNQSGGSFTVDTGTLTAGQFNNTGTDGDPTPTASTFTVETTANLTGLSNTAGGAVSVTDGGTLTVSEAGVTTDTITNDGTGTTFALSGAGSSAQAETIDNTDGATFTIGEGTTVETTSTDADAFDNAATLDLDGGTLTSNLTNSGDADANGTITGDVSNSGTGASFDADGDLTVTGDFTNDDDADFTVSDGTTSISGTLTNDSDGSNGDDYGIVVSSGTTLEAADIVNEEDATILVDNATLLGTDDGTTTNSGTITVTGGGAALDNGAIENTTTGTYVFDGDAGSNPGAAMTFNADADTDNETYTPPYAAGTDEDVIFNEGAIEVVSGTVNSESTLDNQADGTLSVDDGASYIVSNTGSDTDNTISNEGTITVGEDGGAGGSELEAPTISNLDGGTIDVNASTLDTDLTNEGTVTMSGTLTGDLLNTDIDNDSTAGTFTADGTLGISGSVTNQEGADFNIADGTTTVDGTFTNTSGTDVGAAPATLDLVGGDLDVDGLLINEAGSDITVADNTLTAFNITNRGAGTTLTATSGDIIADTSTVENSAGASISITDGGTLQVETDLTNTGTDSSIAIAGDTGDTDDNLTAESVTNADGASLTLSGGADGTIDGGVVNTGADTELTVTGTGTTLEAETLDNLDTATLTVSDDAVLTLTSGDDDALDNEATFDLDGARLVGNLTNTGTVTANGTGAVGGTGNGIEGNVDNEGAGSFTLDGDLDLDGSFENADIATLDTDGNDLTVSGTLTQTSSTAIDVDGGETVTVADLSIGDEAVVNVEGAGSTLITDEDQDGTADGDIDVAANGALTVGAGGTVQTDTATFGGLLSNEGTFDAEGAVTVTGIGTAIAGAASAPGTENGVYNAGDFDADSLDLGGDFYNDTAGDVDIAGLADIDGMLVNLGAFDADTFSLTDDGALDNDGDVNVTGAADTGENTEVDNSGTFDAASLDNDGSFDNEAGGTLTLTGDLDSSGDMTNADTATINADTFSLTDEGTLDNDGDVNVTGAADTGENTEVDNSGTFDAASLDNDGSFDNEAGGTLTLTGDLDNSGDMTNADTATINADTFSLTDEGTLDNDGDVNITGAADTGEDTEVDNSGTFDAASLDNDGSFNNVSGGTLTLTGDLDSSGDIINAATGTINAGTFSLTDDGTLDNNNDFNVTGAADTGEDTEVDNSGTFDAASLLNQGDFDNEGIGTVTVATLTNEGTFDNNGVIVGDLDNQEDATFESAGVINGAVTNAGDFDLDGNSIVSGSFTNEEDGEVFDSGAFALSGITTFENDGAVTFDEDGSSLTATTFDNTGALNLLGGDQTLTATTMANSGTIEIRGDDVIDVDTLDNAGGTISLVDGDTDDSLDVTGEIQGGTLAFDISLGSDPGATDVLTFGSLTESAGNQLQLAFNTLSTGAILSSPLEFALGDTTGVSIDNAADVTGLPPAIGPLSYVVLNDGSSLAVASVIDPGAASVAGNIGLVQSLINTVVNRPSSPFVSGLVYEDEDKCGPGVWTRGQAGYAEGTSDTDNGLGGLPSTVRANYSGLTFGADYGCFDAADGAFDLAGGITAGVNRGQTRQDIFAVDFSGTSPSLTDDVTSTTTSEFDQRYVGGYVAFARGPLTGDVQLRFERTDYEFDNEDIGLYDEETSSEGTTVSASLSYAFPLGEDMVVVPTAGIGITRSETEDLAFRDGDGNKIGEIQFEDHTTKIGFLGATVAKTVISDAGDSAFNYFGTATYYGDFSDDKESAFVIDDTEQEISTEPLGNFGELSVGFSYVRILDGQIGAAKQLNASVRADARFSDDVEGYGLTAQLRLQF</sequence>
<dbReference type="PROSITE" id="PS51208">
    <property type="entry name" value="AUTOTRANSPORTER"/>
    <property type="match status" value="1"/>
</dbReference>
<evidence type="ECO:0000313" key="4">
    <source>
        <dbReference type="Proteomes" id="UP001265259"/>
    </source>
</evidence>
<dbReference type="InterPro" id="IPR036709">
    <property type="entry name" value="Autotransporte_beta_dom_sf"/>
</dbReference>
<proteinExistence type="predicted"/>
<gene>
    <name evidence="3" type="ORF">RM543_04555</name>
</gene>
<keyword evidence="4" id="KW-1185">Reference proteome</keyword>
<reference evidence="3 4" key="1">
    <citation type="submission" date="2023-09" db="EMBL/GenBank/DDBJ databases">
        <authorList>
            <person name="Rey-Velasco X."/>
        </authorList>
    </citation>
    <scope>NUCLEOTIDE SEQUENCE [LARGE SCALE GENOMIC DNA]</scope>
    <source>
        <strain evidence="3 4">F158</strain>
    </source>
</reference>
<dbReference type="Proteomes" id="UP001265259">
    <property type="component" value="Unassembled WGS sequence"/>
</dbReference>
<dbReference type="SUPFAM" id="SSF103515">
    <property type="entry name" value="Autotransporter"/>
    <property type="match status" value="1"/>
</dbReference>
<feature type="compositionally biased region" description="Gly residues" evidence="1">
    <location>
        <begin position="294"/>
        <end position="304"/>
    </location>
</feature>
<name>A0ABU3DE37_9RHOB</name>
<feature type="region of interest" description="Disordered" evidence="1">
    <location>
        <begin position="72"/>
        <end position="95"/>
    </location>
</feature>